<evidence type="ECO:0000256" key="5">
    <source>
        <dbReference type="ARBA" id="ARBA00022833"/>
    </source>
</evidence>
<dbReference type="Gene3D" id="3.30.40.10">
    <property type="entry name" value="Zinc/RING finger domain, C3HC4 (zinc finger)"/>
    <property type="match status" value="1"/>
</dbReference>
<dbReference type="CDD" id="cd16620">
    <property type="entry name" value="vRING-HC-C4C4_RBBP6"/>
    <property type="match status" value="1"/>
</dbReference>
<comment type="caution">
    <text evidence="11">The sequence shown here is derived from an EMBL/GenBank/DDBJ whole genome shotgun (WGS) entry which is preliminary data.</text>
</comment>
<protein>
    <recommendedName>
        <fullName evidence="13">DWNN-domain-containing protein</fullName>
    </recommendedName>
</protein>
<dbReference type="GeneID" id="59342906"/>
<dbReference type="PROSITE" id="PS51282">
    <property type="entry name" value="DWNN"/>
    <property type="match status" value="1"/>
</dbReference>
<keyword evidence="3" id="KW-0479">Metal-binding</keyword>
<feature type="domain" description="CCHC-type" evidence="9">
    <location>
        <begin position="211"/>
        <end position="225"/>
    </location>
</feature>
<dbReference type="SUPFAM" id="SSF57756">
    <property type="entry name" value="Retrovirus zinc finger-like domains"/>
    <property type="match status" value="1"/>
</dbReference>
<evidence type="ECO:0000256" key="4">
    <source>
        <dbReference type="ARBA" id="ARBA00022771"/>
    </source>
</evidence>
<dbReference type="Pfam" id="PF08783">
    <property type="entry name" value="DWNN"/>
    <property type="match status" value="1"/>
</dbReference>
<dbReference type="FunFam" id="4.10.60.10:FF:000005">
    <property type="entry name" value="E3 ubiquitin-protein ligase RBBP6"/>
    <property type="match status" value="1"/>
</dbReference>
<dbReference type="InterPro" id="IPR036875">
    <property type="entry name" value="Znf_CCHC_sf"/>
</dbReference>
<dbReference type="RefSeq" id="XP_037223275.1">
    <property type="nucleotide sequence ID" value="XM_037360390.1"/>
</dbReference>
<dbReference type="OrthoDB" id="106784at2759"/>
<dbReference type="PROSITE" id="PS50158">
    <property type="entry name" value="ZF_CCHC"/>
    <property type="match status" value="1"/>
</dbReference>
<evidence type="ECO:0000256" key="7">
    <source>
        <dbReference type="PROSITE-ProRule" id="PRU00047"/>
    </source>
</evidence>
<reference evidence="11" key="1">
    <citation type="submission" date="2020-05" db="EMBL/GenBank/DDBJ databases">
        <title>Mycena genomes resolve the evolution of fungal bioluminescence.</title>
        <authorList>
            <person name="Tsai I.J."/>
        </authorList>
    </citation>
    <scope>NUCLEOTIDE SEQUENCE</scope>
    <source>
        <strain evidence="11">171206Taipei</strain>
    </source>
</reference>
<evidence type="ECO:0000259" key="10">
    <source>
        <dbReference type="PROSITE" id="PS51282"/>
    </source>
</evidence>
<evidence type="ECO:0000313" key="11">
    <source>
        <dbReference type="EMBL" id="KAF7309825.1"/>
    </source>
</evidence>
<dbReference type="EMBL" id="JACAZF010000003">
    <property type="protein sequence ID" value="KAF7309825.1"/>
    <property type="molecule type" value="Genomic_DNA"/>
</dbReference>
<dbReference type="Pfam" id="PF13696">
    <property type="entry name" value="zf-CCHC_2"/>
    <property type="match status" value="1"/>
</dbReference>
<feature type="domain" description="DWNN" evidence="10">
    <location>
        <begin position="5"/>
        <end position="78"/>
    </location>
</feature>
<dbReference type="InterPro" id="IPR014891">
    <property type="entry name" value="DWNN_domain"/>
</dbReference>
<sequence length="540" mass="60170">MASSVFYKFNSQKTESRVTFDGTGISVFDLKREIILANNMGKANDFDLYIFDTGSNKEYADDSEIIPRSSSVIVKRRPAARPGKGKASLYIAGASSSVHTSEQISKAGPSGQSMSWHKGSMSKRFDVKEDPQPKAALDPKSTSVDDDEAAAMAAMFQAQTANWEEAQEKMSHAQRIYNNSRGTGFARGGKTFMPHQAAPQIERPLPASYVCYRCGKKGHWIQDCPTNNDREFDHRPRIKRTTGIPRSMLKAVDNPNELGQGVMVTPDGGYVVAQPDSASWQKQVSRSKALTAAEVRDRPSTDPSLVCPIDNKLLRDAVKTPCCDTRYCEECIQTHLLERDFVCPNCSKKIASLDKLAVDKPMRTKVLDYIEKVIEESRGEAGEDGEAPSTTNEQDAEEGAYDGSMDLSKILNESIPQLQAQISQLSTVLQSTSLPNHVRQNTEMQYQHLHMQLAQLQEMAAFMQMHNGAMMTNGGIMPGFNQPTGWVNNLYPLNQQVNPQDSAYQRLPVNNRRRPLKRDRPQDFLEIGGEGESKVARYWE</sequence>
<feature type="region of interest" description="Disordered" evidence="8">
    <location>
        <begin position="100"/>
        <end position="120"/>
    </location>
</feature>
<keyword evidence="6" id="KW-0539">Nucleus</keyword>
<dbReference type="SMART" id="SM00343">
    <property type="entry name" value="ZnF_C2HC"/>
    <property type="match status" value="1"/>
</dbReference>
<dbReference type="InterPro" id="IPR025829">
    <property type="entry name" value="Zn_knuckle_CX2CX3GHX4C"/>
</dbReference>
<evidence type="ECO:0000259" key="9">
    <source>
        <dbReference type="PROSITE" id="PS50158"/>
    </source>
</evidence>
<dbReference type="InterPro" id="IPR013083">
    <property type="entry name" value="Znf_RING/FYVE/PHD"/>
</dbReference>
<dbReference type="PANTHER" id="PTHR15439:SF0">
    <property type="entry name" value="CELL DIVISION CYCLE AND APOPTOSIS REGULATOR PROTEIN 1-RELATED"/>
    <property type="match status" value="1"/>
</dbReference>
<dbReference type="GO" id="GO:0006397">
    <property type="term" value="P:mRNA processing"/>
    <property type="evidence" value="ECO:0007669"/>
    <property type="project" value="UniProtKB-KW"/>
</dbReference>
<dbReference type="PANTHER" id="PTHR15439">
    <property type="entry name" value="RETINOBLASTOMA-BINDING PROTEIN 6"/>
    <property type="match status" value="1"/>
</dbReference>
<dbReference type="GO" id="GO:0061630">
    <property type="term" value="F:ubiquitin protein ligase activity"/>
    <property type="evidence" value="ECO:0007669"/>
    <property type="project" value="InterPro"/>
</dbReference>
<dbReference type="GO" id="GO:0008270">
    <property type="term" value="F:zinc ion binding"/>
    <property type="evidence" value="ECO:0007669"/>
    <property type="project" value="UniProtKB-KW"/>
</dbReference>
<dbReference type="InterPro" id="IPR001878">
    <property type="entry name" value="Znf_CCHC"/>
</dbReference>
<organism evidence="11 12">
    <name type="scientific">Mycena indigotica</name>
    <dbReference type="NCBI Taxonomy" id="2126181"/>
    <lineage>
        <taxon>Eukaryota</taxon>
        <taxon>Fungi</taxon>
        <taxon>Dikarya</taxon>
        <taxon>Basidiomycota</taxon>
        <taxon>Agaricomycotina</taxon>
        <taxon>Agaricomycetes</taxon>
        <taxon>Agaricomycetidae</taxon>
        <taxon>Agaricales</taxon>
        <taxon>Marasmiineae</taxon>
        <taxon>Mycenaceae</taxon>
        <taxon>Mycena</taxon>
    </lineage>
</organism>
<gene>
    <name evidence="11" type="ORF">MIND_00354400</name>
</gene>
<evidence type="ECO:0008006" key="13">
    <source>
        <dbReference type="Google" id="ProtNLM"/>
    </source>
</evidence>
<name>A0A8H6T2T6_9AGAR</name>
<comment type="subcellular location">
    <subcellularLocation>
        <location evidence="1">Nucleus</location>
    </subcellularLocation>
</comment>
<evidence type="ECO:0000256" key="3">
    <source>
        <dbReference type="ARBA" id="ARBA00022723"/>
    </source>
</evidence>
<evidence type="ECO:0000256" key="6">
    <source>
        <dbReference type="ARBA" id="ARBA00023242"/>
    </source>
</evidence>
<dbReference type="Gene3D" id="4.10.60.10">
    <property type="entry name" value="Zinc finger, CCHC-type"/>
    <property type="match status" value="1"/>
</dbReference>
<dbReference type="GO" id="GO:0006511">
    <property type="term" value="P:ubiquitin-dependent protein catabolic process"/>
    <property type="evidence" value="ECO:0007669"/>
    <property type="project" value="TreeGrafter"/>
</dbReference>
<keyword evidence="12" id="KW-1185">Reference proteome</keyword>
<dbReference type="AlphaFoldDB" id="A0A8H6T2T6"/>
<dbReference type="GO" id="GO:0003676">
    <property type="term" value="F:nucleic acid binding"/>
    <property type="evidence" value="ECO:0007669"/>
    <property type="project" value="InterPro"/>
</dbReference>
<dbReference type="GO" id="GO:0005634">
    <property type="term" value="C:nucleus"/>
    <property type="evidence" value="ECO:0007669"/>
    <property type="project" value="UniProtKB-SubCell"/>
</dbReference>
<keyword evidence="4 7" id="KW-0863">Zinc-finger</keyword>
<keyword evidence="2" id="KW-0507">mRNA processing</keyword>
<dbReference type="GO" id="GO:0016567">
    <property type="term" value="P:protein ubiquitination"/>
    <property type="evidence" value="ECO:0007669"/>
    <property type="project" value="InterPro"/>
</dbReference>
<proteinExistence type="predicted"/>
<dbReference type="Proteomes" id="UP000636479">
    <property type="component" value="Unassembled WGS sequence"/>
</dbReference>
<evidence type="ECO:0000313" key="12">
    <source>
        <dbReference type="Proteomes" id="UP000636479"/>
    </source>
</evidence>
<dbReference type="SMART" id="SM01180">
    <property type="entry name" value="DWNN"/>
    <property type="match status" value="1"/>
</dbReference>
<evidence type="ECO:0000256" key="1">
    <source>
        <dbReference type="ARBA" id="ARBA00004123"/>
    </source>
</evidence>
<dbReference type="InterPro" id="IPR033489">
    <property type="entry name" value="RBBP6"/>
</dbReference>
<evidence type="ECO:0000256" key="8">
    <source>
        <dbReference type="SAM" id="MobiDB-lite"/>
    </source>
</evidence>
<evidence type="ECO:0000256" key="2">
    <source>
        <dbReference type="ARBA" id="ARBA00022664"/>
    </source>
</evidence>
<feature type="compositionally biased region" description="Polar residues" evidence="8">
    <location>
        <begin position="100"/>
        <end position="115"/>
    </location>
</feature>
<feature type="region of interest" description="Disordered" evidence="8">
    <location>
        <begin position="377"/>
        <end position="399"/>
    </location>
</feature>
<dbReference type="Gene3D" id="3.10.20.90">
    <property type="entry name" value="Phosphatidylinositol 3-kinase Catalytic Subunit, Chain A, domain 1"/>
    <property type="match status" value="1"/>
</dbReference>
<accession>A0A8H6T2T6</accession>
<dbReference type="SUPFAM" id="SSF57850">
    <property type="entry name" value="RING/U-box"/>
    <property type="match status" value="1"/>
</dbReference>
<keyword evidence="5" id="KW-0862">Zinc</keyword>